<dbReference type="PANTHER" id="PTHR18952:SF208">
    <property type="entry name" value="CARBONIC ANHYDRASE XA-RELATED"/>
    <property type="match status" value="1"/>
</dbReference>
<keyword evidence="3 6" id="KW-0479">Metal-binding</keyword>
<dbReference type="InterPro" id="IPR023561">
    <property type="entry name" value="Carbonic_anhydrase_a-class"/>
</dbReference>
<evidence type="ECO:0000256" key="2">
    <source>
        <dbReference type="ARBA" id="ARBA00012925"/>
    </source>
</evidence>
<dbReference type="EC" id="4.2.1.1" evidence="2 6"/>
<dbReference type="GO" id="GO:0004089">
    <property type="term" value="F:carbonate dehydratase activity"/>
    <property type="evidence" value="ECO:0007669"/>
    <property type="project" value="UniProtKB-UniRule"/>
</dbReference>
<dbReference type="PROSITE" id="PS00162">
    <property type="entry name" value="ALPHA_CA_1"/>
    <property type="match status" value="1"/>
</dbReference>
<evidence type="ECO:0000256" key="3">
    <source>
        <dbReference type="ARBA" id="ARBA00022723"/>
    </source>
</evidence>
<dbReference type="Proteomes" id="UP000822688">
    <property type="component" value="Chromosome 8"/>
</dbReference>
<keyword evidence="6" id="KW-0732">Signal</keyword>
<feature type="domain" description="Alpha-carbonic anhydrase" evidence="7">
    <location>
        <begin position="40"/>
        <end position="272"/>
    </location>
</feature>
<dbReference type="Gene3D" id="3.10.200.10">
    <property type="entry name" value="Alpha carbonic anhydrase"/>
    <property type="match status" value="1"/>
</dbReference>
<dbReference type="InterPro" id="IPR001148">
    <property type="entry name" value="CA_dom"/>
</dbReference>
<dbReference type="CDD" id="cd03124">
    <property type="entry name" value="alpha_CA_prokaryotic_like"/>
    <property type="match status" value="1"/>
</dbReference>
<feature type="signal peptide" evidence="6">
    <location>
        <begin position="1"/>
        <end position="30"/>
    </location>
</feature>
<comment type="catalytic activity">
    <reaction evidence="6">
        <text>hydrogencarbonate + H(+) = CO2 + H2O</text>
        <dbReference type="Rhea" id="RHEA:10748"/>
        <dbReference type="ChEBI" id="CHEBI:15377"/>
        <dbReference type="ChEBI" id="CHEBI:15378"/>
        <dbReference type="ChEBI" id="CHEBI:16526"/>
        <dbReference type="ChEBI" id="CHEBI:17544"/>
        <dbReference type="EC" id="4.2.1.1"/>
    </reaction>
</comment>
<feature type="chain" id="PRO_5035963683" description="Carbonic anhydrase" evidence="6">
    <location>
        <begin position="31"/>
        <end position="272"/>
    </location>
</feature>
<reference evidence="8" key="1">
    <citation type="submission" date="2020-06" db="EMBL/GenBank/DDBJ databases">
        <title>WGS assembly of Ceratodon purpureus strain R40.</title>
        <authorList>
            <person name="Carey S.B."/>
            <person name="Jenkins J."/>
            <person name="Shu S."/>
            <person name="Lovell J.T."/>
            <person name="Sreedasyam A."/>
            <person name="Maumus F."/>
            <person name="Tiley G.P."/>
            <person name="Fernandez-Pozo N."/>
            <person name="Barry K."/>
            <person name="Chen C."/>
            <person name="Wang M."/>
            <person name="Lipzen A."/>
            <person name="Daum C."/>
            <person name="Saski C.A."/>
            <person name="Payton A.C."/>
            <person name="Mcbreen J.C."/>
            <person name="Conrad R.E."/>
            <person name="Kollar L.M."/>
            <person name="Olsson S."/>
            <person name="Huttunen S."/>
            <person name="Landis J.B."/>
            <person name="Wickett N.J."/>
            <person name="Johnson M.G."/>
            <person name="Rensing S.A."/>
            <person name="Grimwood J."/>
            <person name="Schmutz J."/>
            <person name="Mcdaniel S.F."/>
        </authorList>
    </citation>
    <scope>NUCLEOTIDE SEQUENCE</scope>
    <source>
        <strain evidence="8">R40</strain>
    </source>
</reference>
<organism evidence="8 9">
    <name type="scientific">Ceratodon purpureus</name>
    <name type="common">Fire moss</name>
    <name type="synonym">Dicranum purpureum</name>
    <dbReference type="NCBI Taxonomy" id="3225"/>
    <lineage>
        <taxon>Eukaryota</taxon>
        <taxon>Viridiplantae</taxon>
        <taxon>Streptophyta</taxon>
        <taxon>Embryophyta</taxon>
        <taxon>Bryophyta</taxon>
        <taxon>Bryophytina</taxon>
        <taxon>Bryopsida</taxon>
        <taxon>Dicranidae</taxon>
        <taxon>Pseudoditrichales</taxon>
        <taxon>Ditrichaceae</taxon>
        <taxon>Ceratodon</taxon>
    </lineage>
</organism>
<dbReference type="EMBL" id="CM026429">
    <property type="protein sequence ID" value="KAG0564594.1"/>
    <property type="molecule type" value="Genomic_DNA"/>
</dbReference>
<evidence type="ECO:0000256" key="5">
    <source>
        <dbReference type="ARBA" id="ARBA00023239"/>
    </source>
</evidence>
<dbReference type="AlphaFoldDB" id="A0A8T0H2M6"/>
<dbReference type="InterPro" id="IPR018338">
    <property type="entry name" value="Carbonic_anhydrase_a-class_CS"/>
</dbReference>
<proteinExistence type="inferred from homology"/>
<dbReference type="InterPro" id="IPR036398">
    <property type="entry name" value="CA_dom_sf"/>
</dbReference>
<keyword evidence="9" id="KW-1185">Reference proteome</keyword>
<evidence type="ECO:0000256" key="1">
    <source>
        <dbReference type="ARBA" id="ARBA00001947"/>
    </source>
</evidence>
<comment type="caution">
    <text evidence="8">The sequence shown here is derived from an EMBL/GenBank/DDBJ whole genome shotgun (WGS) entry which is preliminary data.</text>
</comment>
<dbReference type="PROSITE" id="PS51144">
    <property type="entry name" value="ALPHA_CA_2"/>
    <property type="match status" value="1"/>
</dbReference>
<dbReference type="Pfam" id="PF00194">
    <property type="entry name" value="Carb_anhydrase"/>
    <property type="match status" value="1"/>
</dbReference>
<dbReference type="SMART" id="SM01057">
    <property type="entry name" value="Carb_anhydrase"/>
    <property type="match status" value="1"/>
</dbReference>
<keyword evidence="5 6" id="KW-0456">Lyase</keyword>
<comment type="cofactor">
    <cofactor evidence="1 6">
        <name>Zn(2+)</name>
        <dbReference type="ChEBI" id="CHEBI:29105"/>
    </cofactor>
</comment>
<evidence type="ECO:0000256" key="4">
    <source>
        <dbReference type="ARBA" id="ARBA00022833"/>
    </source>
</evidence>
<comment type="function">
    <text evidence="6">Reversible hydration of carbon dioxide.</text>
</comment>
<evidence type="ECO:0000313" key="9">
    <source>
        <dbReference type="Proteomes" id="UP000822688"/>
    </source>
</evidence>
<evidence type="ECO:0000259" key="7">
    <source>
        <dbReference type="PROSITE" id="PS51144"/>
    </source>
</evidence>
<dbReference type="GO" id="GO:0008270">
    <property type="term" value="F:zinc ion binding"/>
    <property type="evidence" value="ECO:0007669"/>
    <property type="project" value="UniProtKB-UniRule"/>
</dbReference>
<dbReference type="PANTHER" id="PTHR18952">
    <property type="entry name" value="CARBONIC ANHYDRASE"/>
    <property type="match status" value="1"/>
</dbReference>
<accession>A0A8T0H2M6</accession>
<evidence type="ECO:0000256" key="6">
    <source>
        <dbReference type="RuleBase" id="RU367011"/>
    </source>
</evidence>
<dbReference type="InterPro" id="IPR041891">
    <property type="entry name" value="Alpha_CA_prokaryot-like"/>
</dbReference>
<evidence type="ECO:0000313" key="8">
    <source>
        <dbReference type="EMBL" id="KAG0564594.1"/>
    </source>
</evidence>
<sequence>MGSQPDVHVVWGILIAIVVLLCQCTSQVSAGDIPQSNDGVTFDYEKDGPRGPARWGDLKSAWAQCKRGVRQSPMFINADNMVTDPRLGKLDAKYTSKCVPTNISNDGHEVELTVPASAGVLKINNVVYRPAQMHFHMPSEHKILSHTFPLEMHMVHLSKDSRIAVIAWLFTLGEDSPFLAQFIDKLPSNKNPNVQTKIAPIKLPKLERSYGRYEGSLTTPPCLEKVTWTVMLWNFPTVSKSQLKKMKAAMPQENARPSVPCHGRKFRINSKA</sequence>
<dbReference type="GO" id="GO:0006730">
    <property type="term" value="P:one-carbon metabolic process"/>
    <property type="evidence" value="ECO:0007669"/>
    <property type="project" value="TreeGrafter"/>
</dbReference>
<protein>
    <recommendedName>
        <fullName evidence="2 6">Carbonic anhydrase</fullName>
        <ecNumber evidence="2 6">4.2.1.1</ecNumber>
    </recommendedName>
</protein>
<gene>
    <name evidence="8" type="ORF">KC19_8G123700</name>
</gene>
<keyword evidence="4 6" id="KW-0862">Zinc</keyword>
<comment type="similarity">
    <text evidence="6">Belongs to the alpha-carbonic anhydrase family.</text>
</comment>
<name>A0A8T0H2M6_CERPU</name>
<dbReference type="SUPFAM" id="SSF51069">
    <property type="entry name" value="Carbonic anhydrase"/>
    <property type="match status" value="1"/>
</dbReference>